<dbReference type="SUPFAM" id="SSF47928">
    <property type="entry name" value="N-terminal domain of the delta subunit of the F1F0-ATP synthase"/>
    <property type="match status" value="1"/>
</dbReference>
<evidence type="ECO:0000256" key="7">
    <source>
        <dbReference type="HAMAP-Rule" id="MF_01416"/>
    </source>
</evidence>
<dbReference type="GO" id="GO:0045259">
    <property type="term" value="C:proton-transporting ATP synthase complex"/>
    <property type="evidence" value="ECO:0007669"/>
    <property type="project" value="UniProtKB-KW"/>
</dbReference>
<dbReference type="Pfam" id="PF00213">
    <property type="entry name" value="OSCP"/>
    <property type="match status" value="1"/>
</dbReference>
<keyword evidence="7" id="KW-0139">CF(1)</keyword>
<dbReference type="GO" id="GO:0005886">
    <property type="term" value="C:plasma membrane"/>
    <property type="evidence" value="ECO:0007669"/>
    <property type="project" value="UniProtKB-SubCell"/>
</dbReference>
<proteinExistence type="inferred from homology"/>
<evidence type="ECO:0000256" key="5">
    <source>
        <dbReference type="ARBA" id="ARBA00023136"/>
    </source>
</evidence>
<comment type="caution">
    <text evidence="8">The sequence shown here is derived from an EMBL/GenBank/DDBJ whole genome shotgun (WGS) entry which is preliminary data.</text>
</comment>
<name>A0A5M6CIX7_9BACT</name>
<sequence length="186" mass="20708">MQNPRLASRYAKSLIDIAQEQNVLEAVKGDMELMQQICSGNQDFVLMLKSPVVKADKKAAVLHAILDGKVQNVTMAFMSLLINKGREFYLPEIADTFSMQYKVLKNIKSVQLTTAVAIDESLKNSIKEKVAASVKDGHIELDTKVDADLIGGFTLEVGDKLFDASIRRDLNDIKNQFTKNLYVAEI</sequence>
<evidence type="ECO:0000313" key="8">
    <source>
        <dbReference type="EMBL" id="KAA5534967.1"/>
    </source>
</evidence>
<keyword evidence="3 7" id="KW-0375">Hydrogen ion transport</keyword>
<dbReference type="PANTHER" id="PTHR11910">
    <property type="entry name" value="ATP SYNTHASE DELTA CHAIN"/>
    <property type="match status" value="1"/>
</dbReference>
<dbReference type="PRINTS" id="PR00125">
    <property type="entry name" value="ATPASEDELTA"/>
</dbReference>
<dbReference type="HAMAP" id="MF_01416">
    <property type="entry name" value="ATP_synth_delta_bact"/>
    <property type="match status" value="1"/>
</dbReference>
<protein>
    <recommendedName>
        <fullName evidence="7">ATP synthase subunit delta</fullName>
    </recommendedName>
    <alternativeName>
        <fullName evidence="7">ATP synthase F(1) sector subunit delta</fullName>
    </alternativeName>
    <alternativeName>
        <fullName evidence="7">F-type ATPase subunit delta</fullName>
        <shortName evidence="7">F-ATPase subunit delta</shortName>
    </alternativeName>
</protein>
<dbReference type="InterPro" id="IPR026015">
    <property type="entry name" value="ATP_synth_OSCP/delta_N_sf"/>
</dbReference>
<accession>A0A5M6CIX7</accession>
<keyword evidence="2 7" id="KW-0813">Transport</keyword>
<dbReference type="EMBL" id="VWSH01000002">
    <property type="protein sequence ID" value="KAA5534967.1"/>
    <property type="molecule type" value="Genomic_DNA"/>
</dbReference>
<evidence type="ECO:0000256" key="2">
    <source>
        <dbReference type="ARBA" id="ARBA00022448"/>
    </source>
</evidence>
<dbReference type="RefSeq" id="WP_150032646.1">
    <property type="nucleotide sequence ID" value="NZ_VWSH01000002.1"/>
</dbReference>
<dbReference type="AlphaFoldDB" id="A0A5M6CIX7"/>
<dbReference type="Proteomes" id="UP000323632">
    <property type="component" value="Unassembled WGS sequence"/>
</dbReference>
<keyword evidence="7" id="KW-1003">Cell membrane</keyword>
<evidence type="ECO:0000256" key="3">
    <source>
        <dbReference type="ARBA" id="ARBA00022781"/>
    </source>
</evidence>
<comment type="subcellular location">
    <subcellularLocation>
        <location evidence="7">Cell membrane</location>
        <topology evidence="7">Peripheral membrane protein</topology>
    </subcellularLocation>
    <subcellularLocation>
        <location evidence="1">Membrane</location>
    </subcellularLocation>
</comment>
<evidence type="ECO:0000313" key="9">
    <source>
        <dbReference type="Proteomes" id="UP000323632"/>
    </source>
</evidence>
<comment type="function">
    <text evidence="7">F(1)F(0) ATP synthase produces ATP from ADP in the presence of a proton or sodium gradient. F-type ATPases consist of two structural domains, F(1) containing the extramembraneous catalytic core and F(0) containing the membrane proton channel, linked together by a central stalk and a peripheral stalk. During catalysis, ATP synthesis in the catalytic domain of F(1) is coupled via a rotary mechanism of the central stalk subunits to proton translocation.</text>
</comment>
<gene>
    <name evidence="7 8" type="primary">atpH</name>
    <name evidence="8" type="ORF">F0919_10230</name>
</gene>
<dbReference type="GO" id="GO:0046933">
    <property type="term" value="F:proton-transporting ATP synthase activity, rotational mechanism"/>
    <property type="evidence" value="ECO:0007669"/>
    <property type="project" value="UniProtKB-UniRule"/>
</dbReference>
<dbReference type="InterPro" id="IPR000711">
    <property type="entry name" value="ATPase_OSCP/dsu"/>
</dbReference>
<reference evidence="8 9" key="1">
    <citation type="submission" date="2019-09" db="EMBL/GenBank/DDBJ databases">
        <title>Genome sequence and assembly of Taibaiella sp.</title>
        <authorList>
            <person name="Chhetri G."/>
        </authorList>
    </citation>
    <scope>NUCLEOTIDE SEQUENCE [LARGE SCALE GENOMIC DNA]</scope>
    <source>
        <strain evidence="8 9">KVB11</strain>
    </source>
</reference>
<dbReference type="InterPro" id="IPR020781">
    <property type="entry name" value="ATPase_OSCP/d_CS"/>
</dbReference>
<comment type="similarity">
    <text evidence="7">Belongs to the ATPase delta chain family.</text>
</comment>
<comment type="function">
    <text evidence="7">This protein is part of the stalk that links CF(0) to CF(1). It either transmits conformational changes from CF(0) to CF(1) or is implicated in proton conduction.</text>
</comment>
<keyword evidence="9" id="KW-1185">Reference proteome</keyword>
<evidence type="ECO:0000256" key="4">
    <source>
        <dbReference type="ARBA" id="ARBA00023065"/>
    </source>
</evidence>
<dbReference type="Gene3D" id="1.10.520.20">
    <property type="entry name" value="N-terminal domain of the delta subunit of the F1F0-ATP synthase"/>
    <property type="match status" value="1"/>
</dbReference>
<evidence type="ECO:0000256" key="1">
    <source>
        <dbReference type="ARBA" id="ARBA00004370"/>
    </source>
</evidence>
<evidence type="ECO:0000256" key="6">
    <source>
        <dbReference type="ARBA" id="ARBA00023310"/>
    </source>
</evidence>
<dbReference type="PROSITE" id="PS00389">
    <property type="entry name" value="ATPASE_DELTA"/>
    <property type="match status" value="1"/>
</dbReference>
<keyword evidence="6 7" id="KW-0066">ATP synthesis</keyword>
<keyword evidence="5 7" id="KW-0472">Membrane</keyword>
<dbReference type="NCBIfam" id="TIGR01145">
    <property type="entry name" value="ATP_synt_delta"/>
    <property type="match status" value="1"/>
</dbReference>
<organism evidence="8 9">
    <name type="scientific">Taibaiella lutea</name>
    <dbReference type="NCBI Taxonomy" id="2608001"/>
    <lineage>
        <taxon>Bacteria</taxon>
        <taxon>Pseudomonadati</taxon>
        <taxon>Bacteroidota</taxon>
        <taxon>Chitinophagia</taxon>
        <taxon>Chitinophagales</taxon>
        <taxon>Chitinophagaceae</taxon>
        <taxon>Taibaiella</taxon>
    </lineage>
</organism>
<keyword evidence="4 7" id="KW-0406">Ion transport</keyword>